<dbReference type="EMBL" id="CAUJNA010003705">
    <property type="protein sequence ID" value="CAJ1408161.1"/>
    <property type="molecule type" value="Genomic_DNA"/>
</dbReference>
<dbReference type="GO" id="GO:0005615">
    <property type="term" value="C:extracellular space"/>
    <property type="evidence" value="ECO:0007669"/>
    <property type="project" value="TreeGrafter"/>
</dbReference>
<dbReference type="Gene3D" id="3.30.590.10">
    <property type="entry name" value="Glutamine synthetase/guanido kinase, catalytic domain"/>
    <property type="match status" value="1"/>
</dbReference>
<evidence type="ECO:0000256" key="9">
    <source>
        <dbReference type="SAM" id="MobiDB-lite"/>
    </source>
</evidence>
<reference evidence="12" key="1">
    <citation type="submission" date="2023-08" db="EMBL/GenBank/DDBJ databases">
        <authorList>
            <person name="Chen Y."/>
            <person name="Shah S."/>
            <person name="Dougan E. K."/>
            <person name="Thang M."/>
            <person name="Chan C."/>
        </authorList>
    </citation>
    <scope>NUCLEOTIDE SEQUENCE</scope>
</reference>
<dbReference type="PROSITE" id="PS51510">
    <property type="entry name" value="PHOSPHAGEN_KINASE_C"/>
    <property type="match status" value="1"/>
</dbReference>
<feature type="region of interest" description="Disordered" evidence="9">
    <location>
        <begin position="459"/>
        <end position="483"/>
    </location>
</feature>
<keyword evidence="5 7" id="KW-0067">ATP-binding</keyword>
<dbReference type="Pfam" id="PF00217">
    <property type="entry name" value="ATP-gua_Ptrans"/>
    <property type="match status" value="1"/>
</dbReference>
<dbReference type="SUPFAM" id="SSF55931">
    <property type="entry name" value="Glutamine synthetase/guanido kinase"/>
    <property type="match status" value="1"/>
</dbReference>
<gene>
    <name evidence="12" type="ORF">EVOR1521_LOCUS29667</name>
</gene>
<keyword evidence="2 7" id="KW-0808">Transferase</keyword>
<evidence type="ECO:0000256" key="6">
    <source>
        <dbReference type="PROSITE-ProRule" id="PRU00842"/>
    </source>
</evidence>
<dbReference type="PROSITE" id="PS51509">
    <property type="entry name" value="PHOSPHAGEN_KINASE_N"/>
    <property type="match status" value="1"/>
</dbReference>
<evidence type="ECO:0000259" key="10">
    <source>
        <dbReference type="PROSITE" id="PS51509"/>
    </source>
</evidence>
<dbReference type="SUPFAM" id="SSF48034">
    <property type="entry name" value="Guanido kinase N-terminal domain"/>
    <property type="match status" value="1"/>
</dbReference>
<dbReference type="GO" id="GO:0005524">
    <property type="term" value="F:ATP binding"/>
    <property type="evidence" value="ECO:0007669"/>
    <property type="project" value="UniProtKB-UniRule"/>
</dbReference>
<keyword evidence="4 7" id="KW-0418">Kinase</keyword>
<dbReference type="InterPro" id="IPR014746">
    <property type="entry name" value="Gln_synth/guanido_kin_cat_dom"/>
</dbReference>
<feature type="binding site" evidence="7">
    <location>
        <begin position="322"/>
        <end position="327"/>
    </location>
    <ligand>
        <name>ATP</name>
        <dbReference type="ChEBI" id="CHEBI:30616"/>
    </ligand>
</feature>
<feature type="binding site" evidence="7">
    <location>
        <begin position="127"/>
        <end position="131"/>
    </location>
    <ligand>
        <name>ATP</name>
        <dbReference type="ChEBI" id="CHEBI:30616"/>
    </ligand>
</feature>
<evidence type="ECO:0000256" key="3">
    <source>
        <dbReference type="ARBA" id="ARBA00022741"/>
    </source>
</evidence>
<name>A0AA36JM79_9DINO</name>
<evidence type="ECO:0000256" key="5">
    <source>
        <dbReference type="ARBA" id="ARBA00022840"/>
    </source>
</evidence>
<comment type="caution">
    <text evidence="7">Lacks conserved residue(s) required for the propagation of feature annotation.</text>
</comment>
<dbReference type="Proteomes" id="UP001178507">
    <property type="component" value="Unassembled WGS sequence"/>
</dbReference>
<keyword evidence="8" id="KW-0175">Coiled coil</keyword>
<proteinExistence type="inferred from homology"/>
<feature type="coiled-coil region" evidence="8">
    <location>
        <begin position="684"/>
        <end position="746"/>
    </location>
</feature>
<keyword evidence="13" id="KW-1185">Reference proteome</keyword>
<dbReference type="InterPro" id="IPR036802">
    <property type="entry name" value="ATP-guanido_PTrfase_N_sf"/>
</dbReference>
<evidence type="ECO:0000256" key="2">
    <source>
        <dbReference type="ARBA" id="ARBA00022679"/>
    </source>
</evidence>
<evidence type="ECO:0000256" key="8">
    <source>
        <dbReference type="SAM" id="Coils"/>
    </source>
</evidence>
<feature type="binding site" evidence="7">
    <location>
        <begin position="293"/>
        <end position="297"/>
    </location>
    <ligand>
        <name>ATP</name>
        <dbReference type="ChEBI" id="CHEBI:30616"/>
    </ligand>
</feature>
<evidence type="ECO:0000256" key="4">
    <source>
        <dbReference type="ARBA" id="ARBA00022777"/>
    </source>
</evidence>
<dbReference type="PANTHER" id="PTHR11547">
    <property type="entry name" value="ARGININE OR CREATINE KINASE"/>
    <property type="match status" value="1"/>
</dbReference>
<dbReference type="InterPro" id="IPR000749">
    <property type="entry name" value="ATP-guanido_PTrfase"/>
</dbReference>
<dbReference type="AlphaFoldDB" id="A0AA36JM79"/>
<evidence type="ECO:0000259" key="11">
    <source>
        <dbReference type="PROSITE" id="PS51510"/>
    </source>
</evidence>
<comment type="caution">
    <text evidence="12">The sequence shown here is derived from an EMBL/GenBank/DDBJ whole genome shotgun (WGS) entry which is preliminary data.</text>
</comment>
<dbReference type="GO" id="GO:0004111">
    <property type="term" value="F:creatine kinase activity"/>
    <property type="evidence" value="ECO:0007669"/>
    <property type="project" value="InterPro"/>
</dbReference>
<evidence type="ECO:0000313" key="12">
    <source>
        <dbReference type="EMBL" id="CAJ1408161.1"/>
    </source>
</evidence>
<dbReference type="InterPro" id="IPR022414">
    <property type="entry name" value="ATP-guanido_PTrfase_cat"/>
</dbReference>
<dbReference type="InterPro" id="IPR022413">
    <property type="entry name" value="ATP-guanido_PTrfase_N"/>
</dbReference>
<dbReference type="GO" id="GO:0046314">
    <property type="term" value="P:phosphocreatine biosynthetic process"/>
    <property type="evidence" value="ECO:0007669"/>
    <property type="project" value="InterPro"/>
</dbReference>
<feature type="domain" description="Phosphagen kinase N-terminal" evidence="10">
    <location>
        <begin position="19"/>
        <end position="107"/>
    </location>
</feature>
<dbReference type="PANTHER" id="PTHR11547:SF38">
    <property type="entry name" value="ARGININE KINASE 1-RELATED"/>
    <property type="match status" value="1"/>
</dbReference>
<organism evidence="12 13">
    <name type="scientific">Effrenium voratum</name>
    <dbReference type="NCBI Taxonomy" id="2562239"/>
    <lineage>
        <taxon>Eukaryota</taxon>
        <taxon>Sar</taxon>
        <taxon>Alveolata</taxon>
        <taxon>Dinophyceae</taxon>
        <taxon>Suessiales</taxon>
        <taxon>Symbiodiniaceae</taxon>
        <taxon>Effrenium</taxon>
    </lineage>
</organism>
<dbReference type="Pfam" id="PF02807">
    <property type="entry name" value="ATP-gua_PtransN"/>
    <property type="match status" value="1"/>
</dbReference>
<keyword evidence="3 7" id="KW-0547">Nucleotide-binding</keyword>
<dbReference type="PROSITE" id="PS50096">
    <property type="entry name" value="IQ"/>
    <property type="match status" value="1"/>
</dbReference>
<evidence type="ECO:0000313" key="13">
    <source>
        <dbReference type="Proteomes" id="UP001178507"/>
    </source>
</evidence>
<comment type="similarity">
    <text evidence="1 6">Belongs to the ATP:guanido phosphotransferase family.</text>
</comment>
<evidence type="ECO:0000256" key="7">
    <source>
        <dbReference type="PROSITE-ProRule" id="PRU00843"/>
    </source>
</evidence>
<feature type="domain" description="Phosphagen kinase C-terminal" evidence="11">
    <location>
        <begin position="124"/>
        <end position="363"/>
    </location>
</feature>
<accession>A0AA36JM79</accession>
<dbReference type="Gene3D" id="1.10.135.10">
    <property type="entry name" value="ATP:guanido phosphotransferase, N-terminal domain"/>
    <property type="match status" value="1"/>
</dbReference>
<protein>
    <submittedName>
        <fullName evidence="12">Uncharacterized protein</fullName>
    </submittedName>
</protein>
<evidence type="ECO:0000256" key="1">
    <source>
        <dbReference type="ARBA" id="ARBA00006798"/>
    </source>
</evidence>
<sequence length="783" mass="86275">MAAFAHLPGLGEEDLPGFSAEECEALPDLLRHFNLACDVLRAEPGLFEAMAKLKTPKWNLSFARCIKTGLDNRGHPMIKSVGAIAGDAECYETFRPFFDKLAALCHEEATLPSAGAVLEVPKDMVLGSYLRVFRNLEGLPFVPAMHRVQRHEVERCLVKALLEEGGDYFPLTGSESYPAKPKGMTHKEEQLLARYGALFREPDSPALLATGAGRHWPHGRGIFLDAQRKFTIWINEEEHFKLMAERQDANLQLSLLEVTDFVRRLETRCGGFAHSERLGYLTTSPQNLGLALSAGLRLKLPMLKFKKRELAEWCKARNLVVRPVLSSDCLEVSHRLKLGVKPEDLIADLTRQVCYLCRAEQLMEYGASVEQALQNAEPREVLTPIGDAEEDAEDKWAASAQHLEAIFSDAVDAHEMEGVKVKLGQQLVAAYMEDGLTPARWQEEEEAAQAEAAKRIQAIQRGRQQRKDAKPSKKAPSKAQMRSQLEQALENGSLEQMLQARQPQQQQLRQKVADQLLAAAEDGRLDAAMQSQQVQLTRIESLRSKAAASLMAAAEDGRLESALSAPKEEACVGTDSLELIRSNMAASMLEALETGKLEEAFQNEEACVGTDSLELIRSKMAASMLEALETGKLEEAFRNTEEGETTIVPYDVIAEAHAVAVGQKETPKILLQCERRLGALAAAVSSAEQQLLTKSAECAALEQACADASAQLLQTDQAVARIQLQLDAEEVKRVRLQEGKQQLMDQLDMATLEQKHAQIDLGGYSQNISAVCGYSFSPVMPGP</sequence>